<dbReference type="Proteomes" id="UP001235547">
    <property type="component" value="Chromosome 1"/>
</dbReference>
<organism evidence="1 2">
    <name type="scientific">Sinorhizobium numidicum</name>
    <dbReference type="NCBI Taxonomy" id="680248"/>
    <lineage>
        <taxon>Bacteria</taxon>
        <taxon>Pseudomonadati</taxon>
        <taxon>Pseudomonadota</taxon>
        <taxon>Alphaproteobacteria</taxon>
        <taxon>Hyphomicrobiales</taxon>
        <taxon>Rhizobiaceae</taxon>
        <taxon>Sinorhizobium/Ensifer group</taxon>
        <taxon>Sinorhizobium</taxon>
    </lineage>
</organism>
<gene>
    <name evidence="1" type="ORF">PYH38_002317</name>
</gene>
<protein>
    <submittedName>
        <fullName evidence="1">Uncharacterized protein</fullName>
    </submittedName>
</protein>
<evidence type="ECO:0000313" key="2">
    <source>
        <dbReference type="Proteomes" id="UP001235547"/>
    </source>
</evidence>
<sequence>MTNVDQIGASGNHLLLMAGLSKDDVECVTMTDLWIQSVFRATLARQGWSDDKIYDPAMQQSDEYIATLMASIAEDTRWTSVMDSPQKFSGECNNQTAVQLLEFWLGTLGEPLAYVSSTIHSAGPETYSVGDRFWKNSRNNCFGMSAAIKPGPIQYAYTAMSLSNPIGNWTELFSPSTNTIQATCIQITIDPILFSELRQDVEEQLGDRVNAIMTAPYP</sequence>
<proteinExistence type="predicted"/>
<dbReference type="EMBL" id="CP120371">
    <property type="protein sequence ID" value="WEX83533.1"/>
    <property type="molecule type" value="Genomic_DNA"/>
</dbReference>
<accession>A0ABY8D3D1</accession>
<keyword evidence="2" id="KW-1185">Reference proteome</keyword>
<reference evidence="1 2" key="1">
    <citation type="submission" date="2023-03" db="EMBL/GenBank/DDBJ databases">
        <authorList>
            <person name="Kaur S."/>
            <person name="Espinosa-Saiz D."/>
            <person name="Velazquez E."/>
            <person name="Menendez E."/>
            <person name="diCenzo G.C."/>
        </authorList>
    </citation>
    <scope>NUCLEOTIDE SEQUENCE [LARGE SCALE GENOMIC DNA]</scope>
    <source>
        <strain evidence="1 2">LMG 27395</strain>
    </source>
</reference>
<name>A0ABY8D3D1_9HYPH</name>
<dbReference type="RefSeq" id="WP_280734358.1">
    <property type="nucleotide sequence ID" value="NZ_CP120368.1"/>
</dbReference>
<evidence type="ECO:0000313" key="1">
    <source>
        <dbReference type="EMBL" id="WEX83533.1"/>
    </source>
</evidence>